<accession>A0A914MI82</accession>
<name>A0A914MI82_MELIC</name>
<dbReference type="Proteomes" id="UP000887563">
    <property type="component" value="Unplaced"/>
</dbReference>
<feature type="region of interest" description="Disordered" evidence="1">
    <location>
        <begin position="79"/>
        <end position="99"/>
    </location>
</feature>
<feature type="compositionally biased region" description="Polar residues" evidence="1">
    <location>
        <begin position="79"/>
        <end position="95"/>
    </location>
</feature>
<sequence length="180" mass="19367">MGIYFGEEFTHLMSDGRYGKKYALAKNKSLLNRVVNRVVYCCQLQSRNSNDWCFVRGCMTANSVGGSNTSATISIQPTTARQADSQTQTAVSDSEPSARVGAITTTTTNPTANNAGADGASRGGMGWGEVIMDGNTWGHSNNNVFGSGTSVTQRPNDPRSTVLHSTTLIQQHHQFLLMTL</sequence>
<evidence type="ECO:0000256" key="1">
    <source>
        <dbReference type="SAM" id="MobiDB-lite"/>
    </source>
</evidence>
<evidence type="ECO:0000313" key="3">
    <source>
        <dbReference type="WBParaSite" id="Minc3s01937g27306"/>
    </source>
</evidence>
<dbReference type="WBParaSite" id="Minc3s01937g27306">
    <property type="protein sequence ID" value="Minc3s01937g27306"/>
    <property type="gene ID" value="Minc3s01937g27306"/>
</dbReference>
<protein>
    <submittedName>
        <fullName evidence="3">Uncharacterized protein</fullName>
    </submittedName>
</protein>
<organism evidence="2 3">
    <name type="scientific">Meloidogyne incognita</name>
    <name type="common">Southern root-knot nematode worm</name>
    <name type="synonym">Oxyuris incognita</name>
    <dbReference type="NCBI Taxonomy" id="6306"/>
    <lineage>
        <taxon>Eukaryota</taxon>
        <taxon>Metazoa</taxon>
        <taxon>Ecdysozoa</taxon>
        <taxon>Nematoda</taxon>
        <taxon>Chromadorea</taxon>
        <taxon>Rhabditida</taxon>
        <taxon>Tylenchina</taxon>
        <taxon>Tylenchomorpha</taxon>
        <taxon>Tylenchoidea</taxon>
        <taxon>Meloidogynidae</taxon>
        <taxon>Meloidogyninae</taxon>
        <taxon>Meloidogyne</taxon>
        <taxon>Meloidogyne incognita group</taxon>
    </lineage>
</organism>
<evidence type="ECO:0000313" key="2">
    <source>
        <dbReference type="Proteomes" id="UP000887563"/>
    </source>
</evidence>
<keyword evidence="2" id="KW-1185">Reference proteome</keyword>
<reference evidence="3" key="1">
    <citation type="submission" date="2022-11" db="UniProtKB">
        <authorList>
            <consortium name="WormBaseParasite"/>
        </authorList>
    </citation>
    <scope>IDENTIFICATION</scope>
</reference>
<proteinExistence type="predicted"/>
<dbReference type="AlphaFoldDB" id="A0A914MI82"/>